<dbReference type="AlphaFoldDB" id="A0A1Z5IJH1"/>
<evidence type="ECO:0000256" key="1">
    <source>
        <dbReference type="SAM" id="SignalP"/>
    </source>
</evidence>
<keyword evidence="1" id="KW-0732">Signal</keyword>
<dbReference type="RefSeq" id="WP_089137062.1">
    <property type="nucleotide sequence ID" value="NZ_BCMG01000010.1"/>
</dbReference>
<evidence type="ECO:0008006" key="4">
    <source>
        <dbReference type="Google" id="ProtNLM"/>
    </source>
</evidence>
<name>A0A1Z5IJH1_9LACO</name>
<evidence type="ECO:0000313" key="3">
    <source>
        <dbReference type="Proteomes" id="UP000198402"/>
    </source>
</evidence>
<feature type="chain" id="PRO_5039120274" description="Surface layer protein A domain-containing protein" evidence="1">
    <location>
        <begin position="24"/>
        <end position="140"/>
    </location>
</feature>
<comment type="caution">
    <text evidence="2">The sequence shown here is derived from an EMBL/GenBank/DDBJ whole genome shotgun (WGS) entry which is preliminary data.</text>
</comment>
<dbReference type="STRING" id="1302250.GCA_001313225_01332"/>
<reference evidence="2 3" key="1">
    <citation type="submission" date="2015-11" db="EMBL/GenBank/DDBJ databases">
        <title>Draft genome sequences of new species of the genus Lactobacillus isolated from orchardgrass silage.</title>
        <authorList>
            <person name="Tohno M."/>
            <person name="Tanizawa Y."/>
            <person name="Arita M."/>
        </authorList>
    </citation>
    <scope>NUCLEOTIDE SEQUENCE [LARGE SCALE GENOMIC DNA]</scope>
    <source>
        <strain evidence="2 3">IWT126</strain>
    </source>
</reference>
<proteinExistence type="predicted"/>
<feature type="signal peptide" evidence="1">
    <location>
        <begin position="1"/>
        <end position="23"/>
    </location>
</feature>
<dbReference type="OrthoDB" id="2327222at2"/>
<keyword evidence="3" id="KW-1185">Reference proteome</keyword>
<gene>
    <name evidence="2" type="ORF">IWT126_01979</name>
</gene>
<protein>
    <recommendedName>
        <fullName evidence="4">Surface layer protein A domain-containing protein</fullName>
    </recommendedName>
</protein>
<evidence type="ECO:0000313" key="2">
    <source>
        <dbReference type="EMBL" id="GAX01915.1"/>
    </source>
</evidence>
<dbReference type="Proteomes" id="UP000198402">
    <property type="component" value="Unassembled WGS sequence"/>
</dbReference>
<sequence>MKLKKCTLLGITALSLVAGLSTAQTNADAHVTYQSVPRTIRGYYISRPGNSALTITKHQIVTSIPQADWYNWHVRFVTYSNHYYHVHTYQDMGQRYYSTFKLHRYAKNKFTTRGFAYHKVSASTISYFVNHSNPFSVVDN</sequence>
<organism evidence="2 3">
    <name type="scientific">Secundilactobacillus silagei JCM 19001</name>
    <dbReference type="NCBI Taxonomy" id="1302250"/>
    <lineage>
        <taxon>Bacteria</taxon>
        <taxon>Bacillati</taxon>
        <taxon>Bacillota</taxon>
        <taxon>Bacilli</taxon>
        <taxon>Lactobacillales</taxon>
        <taxon>Lactobacillaceae</taxon>
        <taxon>Secundilactobacillus</taxon>
    </lineage>
</organism>
<dbReference type="EMBL" id="BCMG01000010">
    <property type="protein sequence ID" value="GAX01915.1"/>
    <property type="molecule type" value="Genomic_DNA"/>
</dbReference>
<accession>A0A1Z5IJH1</accession>